<proteinExistence type="inferred from homology"/>
<comment type="caution">
    <text evidence="7">The sequence shown here is derived from an EMBL/GenBank/DDBJ whole genome shotgun (WGS) entry which is preliminary data.</text>
</comment>
<keyword evidence="8" id="KW-1185">Reference proteome</keyword>
<evidence type="ECO:0000313" key="8">
    <source>
        <dbReference type="Proteomes" id="UP000593572"/>
    </source>
</evidence>
<evidence type="ECO:0000313" key="7">
    <source>
        <dbReference type="EMBL" id="MBA0566460.1"/>
    </source>
</evidence>
<feature type="non-terminal residue" evidence="7">
    <location>
        <position position="86"/>
    </location>
</feature>
<evidence type="ECO:0000256" key="6">
    <source>
        <dbReference type="SAM" id="Phobius"/>
    </source>
</evidence>
<dbReference type="Pfam" id="PF00854">
    <property type="entry name" value="PTR2"/>
    <property type="match status" value="1"/>
</dbReference>
<comment type="similarity">
    <text evidence="2">Belongs to the major facilitator superfamily. Proton-dependent oligopeptide transporter (POT/PTR) (TC 2.A.17) family.</text>
</comment>
<keyword evidence="3 6" id="KW-0812">Transmembrane</keyword>
<dbReference type="Gene3D" id="1.20.1250.20">
    <property type="entry name" value="MFS general substrate transporter like domains"/>
    <property type="match status" value="1"/>
</dbReference>
<feature type="transmembrane region" description="Helical" evidence="6">
    <location>
        <begin position="25"/>
        <end position="42"/>
    </location>
</feature>
<keyword evidence="5 6" id="KW-0472">Membrane</keyword>
<evidence type="ECO:0000256" key="2">
    <source>
        <dbReference type="ARBA" id="ARBA00005982"/>
    </source>
</evidence>
<accession>A0A7J8MPH4</accession>
<keyword evidence="4 6" id="KW-1133">Transmembrane helix</keyword>
<dbReference type="PANTHER" id="PTHR11654">
    <property type="entry name" value="OLIGOPEPTIDE TRANSPORTER-RELATED"/>
    <property type="match status" value="1"/>
</dbReference>
<evidence type="ECO:0000256" key="5">
    <source>
        <dbReference type="ARBA" id="ARBA00023136"/>
    </source>
</evidence>
<dbReference type="Proteomes" id="UP000593572">
    <property type="component" value="Unassembled WGS sequence"/>
</dbReference>
<dbReference type="GO" id="GO:0016020">
    <property type="term" value="C:membrane"/>
    <property type="evidence" value="ECO:0007669"/>
    <property type="project" value="UniProtKB-SubCell"/>
</dbReference>
<comment type="subcellular location">
    <subcellularLocation>
        <location evidence="1">Membrane</location>
        <topology evidence="1">Multi-pass membrane protein</topology>
    </subcellularLocation>
</comment>
<evidence type="ECO:0000256" key="3">
    <source>
        <dbReference type="ARBA" id="ARBA00022692"/>
    </source>
</evidence>
<dbReference type="InterPro" id="IPR036259">
    <property type="entry name" value="MFS_trans_sf"/>
</dbReference>
<dbReference type="GO" id="GO:0022857">
    <property type="term" value="F:transmembrane transporter activity"/>
    <property type="evidence" value="ECO:0007669"/>
    <property type="project" value="InterPro"/>
</dbReference>
<name>A0A7J8MPH4_9ROSI</name>
<dbReference type="AlphaFoldDB" id="A0A7J8MPH4"/>
<dbReference type="InterPro" id="IPR000109">
    <property type="entry name" value="POT_fam"/>
</dbReference>
<evidence type="ECO:0000256" key="4">
    <source>
        <dbReference type="ARBA" id="ARBA00022989"/>
    </source>
</evidence>
<sequence length="86" mass="9761">MHKYRLSLPRALTGKPAGITMLQRIGPGMVLFVIKLLIATLVEMRRLKTAQKYELVDKPNAMVPMSVWWLVTQYVLCGLSEVFTVV</sequence>
<protein>
    <submittedName>
        <fullName evidence="7">Uncharacterized protein</fullName>
    </submittedName>
</protein>
<dbReference type="EMBL" id="JABEZX010000009">
    <property type="protein sequence ID" value="MBA0566460.1"/>
    <property type="molecule type" value="Genomic_DNA"/>
</dbReference>
<organism evidence="7 8">
    <name type="scientific">Gossypium lobatum</name>
    <dbReference type="NCBI Taxonomy" id="34289"/>
    <lineage>
        <taxon>Eukaryota</taxon>
        <taxon>Viridiplantae</taxon>
        <taxon>Streptophyta</taxon>
        <taxon>Embryophyta</taxon>
        <taxon>Tracheophyta</taxon>
        <taxon>Spermatophyta</taxon>
        <taxon>Magnoliopsida</taxon>
        <taxon>eudicotyledons</taxon>
        <taxon>Gunneridae</taxon>
        <taxon>Pentapetalae</taxon>
        <taxon>rosids</taxon>
        <taxon>malvids</taxon>
        <taxon>Malvales</taxon>
        <taxon>Malvaceae</taxon>
        <taxon>Malvoideae</taxon>
        <taxon>Gossypium</taxon>
    </lineage>
</organism>
<gene>
    <name evidence="7" type="ORF">Golob_011273</name>
</gene>
<reference evidence="7 8" key="1">
    <citation type="journal article" date="2019" name="Genome Biol. Evol.">
        <title>Insights into the evolution of the New World diploid cottons (Gossypium, subgenus Houzingenia) based on genome sequencing.</title>
        <authorList>
            <person name="Grover C.E."/>
            <person name="Arick M.A. 2nd"/>
            <person name="Thrash A."/>
            <person name="Conover J.L."/>
            <person name="Sanders W.S."/>
            <person name="Peterson D.G."/>
            <person name="Frelichowski J.E."/>
            <person name="Scheffler J.A."/>
            <person name="Scheffler B.E."/>
            <person name="Wendel J.F."/>
        </authorList>
    </citation>
    <scope>NUCLEOTIDE SEQUENCE [LARGE SCALE GENOMIC DNA]</scope>
    <source>
        <strain evidence="7">157</strain>
        <tissue evidence="7">Leaf</tissue>
    </source>
</reference>
<evidence type="ECO:0000256" key="1">
    <source>
        <dbReference type="ARBA" id="ARBA00004141"/>
    </source>
</evidence>